<dbReference type="InterPro" id="IPR005467">
    <property type="entry name" value="His_kinase_dom"/>
</dbReference>
<dbReference type="OrthoDB" id="9806995at2"/>
<dbReference type="InterPro" id="IPR004358">
    <property type="entry name" value="Sig_transdc_His_kin-like_C"/>
</dbReference>
<dbReference type="SMART" id="SM00100">
    <property type="entry name" value="cNMP"/>
    <property type="match status" value="1"/>
</dbReference>
<dbReference type="PANTHER" id="PTHR43065:SF48">
    <property type="entry name" value="HISTIDINE KINASE"/>
    <property type="match status" value="1"/>
</dbReference>
<evidence type="ECO:0000256" key="2">
    <source>
        <dbReference type="ARBA" id="ARBA00012438"/>
    </source>
</evidence>
<dbReference type="CDD" id="cd00082">
    <property type="entry name" value="HisKA"/>
    <property type="match status" value="1"/>
</dbReference>
<dbReference type="AlphaFoldDB" id="A0A1G9EEV0"/>
<keyword evidence="7" id="KW-1185">Reference proteome</keyword>
<evidence type="ECO:0000259" key="5">
    <source>
        <dbReference type="PROSITE" id="PS50109"/>
    </source>
</evidence>
<evidence type="ECO:0000256" key="1">
    <source>
        <dbReference type="ARBA" id="ARBA00000085"/>
    </source>
</evidence>
<dbReference type="InterPro" id="IPR003594">
    <property type="entry name" value="HATPase_dom"/>
</dbReference>
<reference evidence="6 7" key="1">
    <citation type="submission" date="2016-10" db="EMBL/GenBank/DDBJ databases">
        <authorList>
            <person name="de Groot N.N."/>
        </authorList>
    </citation>
    <scope>NUCLEOTIDE SEQUENCE [LARGE SCALE GENOMIC DNA]</scope>
    <source>
        <strain evidence="6 7">DSM 25186</strain>
    </source>
</reference>
<evidence type="ECO:0000313" key="7">
    <source>
        <dbReference type="Proteomes" id="UP000198510"/>
    </source>
</evidence>
<comment type="catalytic activity">
    <reaction evidence="1">
        <text>ATP + protein L-histidine = ADP + protein N-phospho-L-histidine.</text>
        <dbReference type="EC" id="2.7.13.3"/>
    </reaction>
</comment>
<dbReference type="InterPro" id="IPR018490">
    <property type="entry name" value="cNMP-bd_dom_sf"/>
</dbReference>
<evidence type="ECO:0000259" key="4">
    <source>
        <dbReference type="PROSITE" id="PS50042"/>
    </source>
</evidence>
<dbReference type="InterPro" id="IPR000595">
    <property type="entry name" value="cNMP-bd_dom"/>
</dbReference>
<dbReference type="PROSITE" id="PS50042">
    <property type="entry name" value="CNMP_BINDING_3"/>
    <property type="match status" value="1"/>
</dbReference>
<dbReference type="GO" id="GO:0000155">
    <property type="term" value="F:phosphorelay sensor kinase activity"/>
    <property type="evidence" value="ECO:0007669"/>
    <property type="project" value="InterPro"/>
</dbReference>
<dbReference type="PROSITE" id="PS50109">
    <property type="entry name" value="HIS_KIN"/>
    <property type="match status" value="1"/>
</dbReference>
<organism evidence="6 7">
    <name type="scientific">Catalinimonas alkaloidigena</name>
    <dbReference type="NCBI Taxonomy" id="1075417"/>
    <lineage>
        <taxon>Bacteria</taxon>
        <taxon>Pseudomonadati</taxon>
        <taxon>Bacteroidota</taxon>
        <taxon>Cytophagia</taxon>
        <taxon>Cytophagales</taxon>
        <taxon>Catalimonadaceae</taxon>
        <taxon>Catalinimonas</taxon>
    </lineage>
</organism>
<proteinExistence type="predicted"/>
<dbReference type="CDD" id="cd00038">
    <property type="entry name" value="CAP_ED"/>
    <property type="match status" value="1"/>
</dbReference>
<sequence>MAEITPDALRAVSVFEELPDDILTWFLSEARLIELAKGEFLFQEGDPADDLFVLLEGEIHLVLKIGGQAMPIGTYERGSILGVLPYSRMKNYTGDGQALIPSQVLALHRDHFQEMEQKSQELTQRLVAVMTTRVREGTKTQQQREKMMALGKLSAGLAHELNNPASAMRRTAAELEKKILHLPDYVAQLGRYSLSSDQMHNICTLIKHKLETEPASLSLLERSSREDELTDWLEERGVEAGCDLAEPLVQAGLAPDDLEALLDDFPSEAIPAVMAWLEGVLATTRLTRELQEASARISQLVGSIKSYTHMDRTNEKEPIDLREGLRSTLVMMKHKLKSKNIQLKAELDKNLPQVNAAVGELNQVWTNLIDNAVDAMEERGGVLQISAEPAGEFVRVEVTDNGTGIPEDIQSRIFEPFFTTKKMGEGTGLGLDIVQRVLKQHQASIQVTSAPGQTTFQLCFPVAAKSNSTSTPSQEKEKTA</sequence>
<name>A0A1G9EEV0_9BACT</name>
<feature type="domain" description="Cyclic nucleotide-binding" evidence="4">
    <location>
        <begin position="14"/>
        <end position="133"/>
    </location>
</feature>
<dbReference type="PANTHER" id="PTHR43065">
    <property type="entry name" value="SENSOR HISTIDINE KINASE"/>
    <property type="match status" value="1"/>
</dbReference>
<dbReference type="Pfam" id="PF00027">
    <property type="entry name" value="cNMP_binding"/>
    <property type="match status" value="1"/>
</dbReference>
<feature type="domain" description="Histidine kinase" evidence="5">
    <location>
        <begin position="296"/>
        <end position="464"/>
    </location>
</feature>
<dbReference type="Proteomes" id="UP000198510">
    <property type="component" value="Unassembled WGS sequence"/>
</dbReference>
<dbReference type="Gene3D" id="3.30.565.10">
    <property type="entry name" value="Histidine kinase-like ATPase, C-terminal domain"/>
    <property type="match status" value="1"/>
</dbReference>
<dbReference type="InterPro" id="IPR036097">
    <property type="entry name" value="HisK_dim/P_sf"/>
</dbReference>
<accession>A0A1G9EEV0</accession>
<dbReference type="RefSeq" id="WP_089681446.1">
    <property type="nucleotide sequence ID" value="NZ_FNFO01000003.1"/>
</dbReference>
<dbReference type="SUPFAM" id="SSF51206">
    <property type="entry name" value="cAMP-binding domain-like"/>
    <property type="match status" value="1"/>
</dbReference>
<dbReference type="EC" id="2.7.13.3" evidence="2"/>
<dbReference type="InterPro" id="IPR003661">
    <property type="entry name" value="HisK_dim/P_dom"/>
</dbReference>
<dbReference type="STRING" id="1075417.SAMN05421823_103446"/>
<gene>
    <name evidence="6" type="ORF">SAMN05421823_103446</name>
</gene>
<dbReference type="SUPFAM" id="SSF47384">
    <property type="entry name" value="Homodimeric domain of signal transducing histidine kinase"/>
    <property type="match status" value="1"/>
</dbReference>
<dbReference type="InterPro" id="IPR014710">
    <property type="entry name" value="RmlC-like_jellyroll"/>
</dbReference>
<keyword evidence="3" id="KW-0597">Phosphoprotein</keyword>
<dbReference type="Gene3D" id="2.60.120.10">
    <property type="entry name" value="Jelly Rolls"/>
    <property type="match status" value="1"/>
</dbReference>
<protein>
    <recommendedName>
        <fullName evidence="2">histidine kinase</fullName>
        <ecNumber evidence="2">2.7.13.3</ecNumber>
    </recommendedName>
</protein>
<dbReference type="InterPro" id="IPR036890">
    <property type="entry name" value="HATPase_C_sf"/>
</dbReference>
<dbReference type="EMBL" id="FNFO01000003">
    <property type="protein sequence ID" value="SDK74591.1"/>
    <property type="molecule type" value="Genomic_DNA"/>
</dbReference>
<dbReference type="SUPFAM" id="SSF55874">
    <property type="entry name" value="ATPase domain of HSP90 chaperone/DNA topoisomerase II/histidine kinase"/>
    <property type="match status" value="1"/>
</dbReference>
<dbReference type="Gene3D" id="1.10.287.130">
    <property type="match status" value="1"/>
</dbReference>
<evidence type="ECO:0000256" key="3">
    <source>
        <dbReference type="ARBA" id="ARBA00022553"/>
    </source>
</evidence>
<dbReference type="Pfam" id="PF02518">
    <property type="entry name" value="HATPase_c"/>
    <property type="match status" value="1"/>
</dbReference>
<dbReference type="PRINTS" id="PR00344">
    <property type="entry name" value="BCTRLSENSOR"/>
</dbReference>
<dbReference type="SMART" id="SM00387">
    <property type="entry name" value="HATPase_c"/>
    <property type="match status" value="1"/>
</dbReference>
<evidence type="ECO:0000313" key="6">
    <source>
        <dbReference type="EMBL" id="SDK74591.1"/>
    </source>
</evidence>